<feature type="transmembrane region" description="Helical" evidence="1">
    <location>
        <begin position="44"/>
        <end position="65"/>
    </location>
</feature>
<dbReference type="RefSeq" id="WP_201922929.1">
    <property type="nucleotide sequence ID" value="NZ_JAERQG010000004.1"/>
</dbReference>
<feature type="transmembrane region" description="Helical" evidence="1">
    <location>
        <begin position="6"/>
        <end position="23"/>
    </location>
</feature>
<dbReference type="Proteomes" id="UP000642920">
    <property type="component" value="Unassembled WGS sequence"/>
</dbReference>
<keyword evidence="1" id="KW-0472">Membrane</keyword>
<evidence type="ECO:0000256" key="1">
    <source>
        <dbReference type="SAM" id="Phobius"/>
    </source>
</evidence>
<feature type="transmembrane region" description="Helical" evidence="1">
    <location>
        <begin position="345"/>
        <end position="365"/>
    </location>
</feature>
<evidence type="ECO:0000313" key="2">
    <source>
        <dbReference type="EMBL" id="MBL0766437.1"/>
    </source>
</evidence>
<sequence length="418" mass="48643">MLYGIFIITLSYFISMQVIDRMMPVRRRKNNSPLPNHSRKDNKFLKRLFWYHLFLSFVYYIYAVFNPSDSSNYYRKIIEYYRGPEWSDFYGTSTTFIEWFGFPFVHGLGFTYEAMMALFSFLGFLGFIYFYKFFRERIIFENKLFGFDLFHLFFLLPNLHFWSGSFGKGSFIFLGIGLLFYGLNNIPKRYWILIIGALLTYHIRPHILLVILASSLIGFTFSTKGVGWGLKLIMILIAAFSLAFIYQDVFRMVGVNEETFLEEGLNMSHRARELSSATSGLDITSMSLPEQVFTFLFRPLFFDAPGMLGIIVSFENVFLLLVTLTFLFRGGLFFILKGDFAVKTSFFSFITVSIALAQISGNLGIAIRQKSQVMILFLFVIIQLYDDQKKSEFRARMRAAKRKAVLNPLDSGYLQELD</sequence>
<feature type="transmembrane region" description="Helical" evidence="1">
    <location>
        <begin position="110"/>
        <end position="131"/>
    </location>
</feature>
<dbReference type="EMBL" id="JAERQG010000004">
    <property type="protein sequence ID" value="MBL0766437.1"/>
    <property type="molecule type" value="Genomic_DNA"/>
</dbReference>
<dbReference type="AlphaFoldDB" id="A0A937APH8"/>
<keyword evidence="1" id="KW-1133">Transmembrane helix</keyword>
<comment type="caution">
    <text evidence="2">The sequence shown here is derived from an EMBL/GenBank/DDBJ whole genome shotgun (WGS) entry which is preliminary data.</text>
</comment>
<feature type="transmembrane region" description="Helical" evidence="1">
    <location>
        <begin position="225"/>
        <end position="246"/>
    </location>
</feature>
<feature type="transmembrane region" description="Helical" evidence="1">
    <location>
        <begin position="166"/>
        <end position="183"/>
    </location>
</feature>
<feature type="transmembrane region" description="Helical" evidence="1">
    <location>
        <begin position="190"/>
        <end position="219"/>
    </location>
</feature>
<feature type="transmembrane region" description="Helical" evidence="1">
    <location>
        <begin position="143"/>
        <end position="160"/>
    </location>
</feature>
<feature type="transmembrane region" description="Helical" evidence="1">
    <location>
        <begin position="317"/>
        <end position="336"/>
    </location>
</feature>
<gene>
    <name evidence="2" type="ORF">JKP34_14315</name>
</gene>
<accession>A0A937APH8</accession>
<name>A0A937APH8_9BACT</name>
<protein>
    <submittedName>
        <fullName evidence="2">Uncharacterized protein</fullName>
    </submittedName>
</protein>
<keyword evidence="3" id="KW-1185">Reference proteome</keyword>
<organism evidence="2 3">
    <name type="scientific">Marivirga atlantica</name>
    <dbReference type="NCBI Taxonomy" id="1548457"/>
    <lineage>
        <taxon>Bacteria</taxon>
        <taxon>Pseudomonadati</taxon>
        <taxon>Bacteroidota</taxon>
        <taxon>Cytophagia</taxon>
        <taxon>Cytophagales</taxon>
        <taxon>Marivirgaceae</taxon>
        <taxon>Marivirga</taxon>
    </lineage>
</organism>
<reference evidence="2" key="1">
    <citation type="submission" date="2021-01" db="EMBL/GenBank/DDBJ databases">
        <title>Marivirga sp. nov., isolated from intertidal surface sediments.</title>
        <authorList>
            <person name="Zhang M."/>
        </authorList>
    </citation>
    <scope>NUCLEOTIDE SEQUENCE</scope>
    <source>
        <strain evidence="2">SM1354</strain>
    </source>
</reference>
<keyword evidence="1" id="KW-0812">Transmembrane</keyword>
<proteinExistence type="predicted"/>
<evidence type="ECO:0000313" key="3">
    <source>
        <dbReference type="Proteomes" id="UP000642920"/>
    </source>
</evidence>